<dbReference type="UniPathway" id="UPA00068">
    <property type="reaction ID" value="UER00171"/>
</dbReference>
<dbReference type="EMBL" id="NMQI01000031">
    <property type="protein sequence ID" value="PMB48300.1"/>
    <property type="molecule type" value="Genomic_DNA"/>
</dbReference>
<dbReference type="AlphaFoldDB" id="A0A2N6MNG3"/>
<dbReference type="PANTHER" id="PTHR43418">
    <property type="entry name" value="MULTIFUNCTIONAL TRYPTOPHAN BIOSYNTHESIS PROTEIN-RELATED"/>
    <property type="match status" value="1"/>
</dbReference>
<dbReference type="Gene3D" id="3.50.30.20">
    <property type="entry name" value="Carbamoyl-phosphate synthase small subunit, N-terminal domain"/>
    <property type="match status" value="1"/>
</dbReference>
<dbReference type="GO" id="GO:0004359">
    <property type="term" value="F:glutaminase activity"/>
    <property type="evidence" value="ECO:0007669"/>
    <property type="project" value="RHEA"/>
</dbReference>
<keyword evidence="6 11" id="KW-0067">ATP-binding</keyword>
<dbReference type="PRINTS" id="PR00096">
    <property type="entry name" value="GATASE"/>
</dbReference>
<feature type="binding site" evidence="11">
    <location>
        <position position="49"/>
    </location>
    <ligand>
        <name>L-glutamine</name>
        <dbReference type="ChEBI" id="CHEBI:58359"/>
    </ligand>
</feature>
<feature type="active site" evidence="11">
    <location>
        <position position="352"/>
    </location>
</feature>
<dbReference type="PRINTS" id="PR00097">
    <property type="entry name" value="ANTSNTHASEII"/>
</dbReference>
<dbReference type="EC" id="6.3.5.5" evidence="11"/>
<keyword evidence="11" id="KW-0055">Arginine biosynthesis</keyword>
<keyword evidence="7 11" id="KW-0315">Glutamine amidotransferase</keyword>
<dbReference type="PROSITE" id="PS51273">
    <property type="entry name" value="GATASE_TYPE_1"/>
    <property type="match status" value="1"/>
</dbReference>
<evidence type="ECO:0000256" key="3">
    <source>
        <dbReference type="ARBA" id="ARBA00007800"/>
    </source>
</evidence>
<comment type="subunit">
    <text evidence="11">Composed of two chains; the small (or glutamine) chain promotes the hydrolysis of glutamine to ammonia, which is used by the large (or ammonia) chain to synthesize carbamoyl phosphate. Tetramer of heterodimers (alpha,beta)4.</text>
</comment>
<feature type="binding site" evidence="11">
    <location>
        <position position="243"/>
    </location>
    <ligand>
        <name>L-glutamine</name>
        <dbReference type="ChEBI" id="CHEBI:58359"/>
    </ligand>
</feature>
<sequence>MTMQKKGVLALEDGSVFSGLGFGVEGVKAGELVFNTSMTGYQEILTDPSYYEQIVTMTVPHVGNTGINLEDVESSRVWVSGFVVRSLSPVISNWRNKGSLDAYLREQGVIGLTEMPTRAIVRHIREKGAMRAVVAHGEAADDTHTLVEMARTSLDMSGANLVDAVTTAEPYNWVEASDAQWYGAHVTADSRPLIVAYDYGIKHNILRMMTDRGLRVTVVPAQMPPSEVLAMNPAGVFLSNGPGDPAAVTYAIENIQGLLGKVPIFGICLGHQLLALALGGKTEKMRFGHRGGNQPVKNMLAGVVEISAHNHGFAVTPDSDLQGGEVTHINLNDNTIEGLRHVGLKAFSVQYHPEASPGPHDSLYLFDEFVKAVERNAAEQGAMNA</sequence>
<keyword evidence="8 11" id="KW-0665">Pyrimidine biosynthesis</keyword>
<keyword evidence="11" id="KW-0028">Amino-acid biosynthesis</keyword>
<dbReference type="Proteomes" id="UP000234966">
    <property type="component" value="Unassembled WGS sequence"/>
</dbReference>
<feature type="binding site" evidence="11">
    <location>
        <position position="241"/>
    </location>
    <ligand>
        <name>L-glutamine</name>
        <dbReference type="ChEBI" id="CHEBI:58359"/>
    </ligand>
</feature>
<evidence type="ECO:0000313" key="13">
    <source>
        <dbReference type="EMBL" id="PMB48300.1"/>
    </source>
</evidence>
<evidence type="ECO:0000256" key="2">
    <source>
        <dbReference type="ARBA" id="ARBA00005077"/>
    </source>
</evidence>
<dbReference type="InterPro" id="IPR017926">
    <property type="entry name" value="GATASE"/>
</dbReference>
<dbReference type="InterPro" id="IPR002474">
    <property type="entry name" value="CarbamoylP_synth_ssu_N"/>
</dbReference>
<evidence type="ECO:0000259" key="12">
    <source>
        <dbReference type="SMART" id="SM01097"/>
    </source>
</evidence>
<keyword evidence="5 11" id="KW-0547">Nucleotide-binding</keyword>
<feature type="active site" evidence="11">
    <location>
        <position position="354"/>
    </location>
</feature>
<dbReference type="FunFam" id="3.50.30.20:FF:000001">
    <property type="entry name" value="Carbamoyl-phosphate synthase small chain"/>
    <property type="match status" value="1"/>
</dbReference>
<evidence type="ECO:0000256" key="11">
    <source>
        <dbReference type="HAMAP-Rule" id="MF_01209"/>
    </source>
</evidence>
<feature type="binding site" evidence="11">
    <location>
        <position position="312"/>
    </location>
    <ligand>
        <name>L-glutamine</name>
        <dbReference type="ChEBI" id="CHEBI:58359"/>
    </ligand>
</feature>
<dbReference type="HAMAP" id="MF_01209">
    <property type="entry name" value="CPSase_S_chain"/>
    <property type="match status" value="1"/>
</dbReference>
<dbReference type="InterPro" id="IPR036480">
    <property type="entry name" value="CarbP_synth_ssu_N_sf"/>
</dbReference>
<dbReference type="InterPro" id="IPR006274">
    <property type="entry name" value="CarbamoylP_synth_ssu"/>
</dbReference>
<dbReference type="UniPathway" id="UPA00070">
    <property type="reaction ID" value="UER00115"/>
</dbReference>
<dbReference type="SUPFAM" id="SSF52317">
    <property type="entry name" value="Class I glutamine amidotransferase-like"/>
    <property type="match status" value="1"/>
</dbReference>
<comment type="similarity">
    <text evidence="3 11">Belongs to the CarA family.</text>
</comment>
<comment type="catalytic activity">
    <reaction evidence="9 11">
        <text>hydrogencarbonate + L-glutamine + 2 ATP + H2O = carbamoyl phosphate + L-glutamate + 2 ADP + phosphate + 2 H(+)</text>
        <dbReference type="Rhea" id="RHEA:18633"/>
        <dbReference type="ChEBI" id="CHEBI:15377"/>
        <dbReference type="ChEBI" id="CHEBI:15378"/>
        <dbReference type="ChEBI" id="CHEBI:17544"/>
        <dbReference type="ChEBI" id="CHEBI:29985"/>
        <dbReference type="ChEBI" id="CHEBI:30616"/>
        <dbReference type="ChEBI" id="CHEBI:43474"/>
        <dbReference type="ChEBI" id="CHEBI:58228"/>
        <dbReference type="ChEBI" id="CHEBI:58359"/>
        <dbReference type="ChEBI" id="CHEBI:456216"/>
        <dbReference type="EC" id="6.3.5.5"/>
    </reaction>
</comment>
<accession>A0A2N6MNG3</accession>
<dbReference type="GO" id="GO:0004088">
    <property type="term" value="F:carbamoyl-phosphate synthase (glutamine-hydrolyzing) activity"/>
    <property type="evidence" value="ECO:0007669"/>
    <property type="project" value="UniProtKB-UniRule"/>
</dbReference>
<dbReference type="InterPro" id="IPR035686">
    <property type="entry name" value="CPSase_GATase1"/>
</dbReference>
<feature type="domain" description="Carbamoyl-phosphate synthase small subunit N-terminal" evidence="12">
    <location>
        <begin position="5"/>
        <end position="135"/>
    </location>
</feature>
<evidence type="ECO:0000256" key="10">
    <source>
        <dbReference type="ARBA" id="ARBA00049285"/>
    </source>
</evidence>
<evidence type="ECO:0000256" key="7">
    <source>
        <dbReference type="ARBA" id="ARBA00022962"/>
    </source>
</evidence>
<dbReference type="PRINTS" id="PR00099">
    <property type="entry name" value="CPSGATASE"/>
</dbReference>
<evidence type="ECO:0000256" key="5">
    <source>
        <dbReference type="ARBA" id="ARBA00022741"/>
    </source>
</evidence>
<evidence type="ECO:0000256" key="1">
    <source>
        <dbReference type="ARBA" id="ARBA00004812"/>
    </source>
</evidence>
<proteinExistence type="inferred from homology"/>
<evidence type="ECO:0000256" key="4">
    <source>
        <dbReference type="ARBA" id="ARBA00022598"/>
    </source>
</evidence>
<dbReference type="GO" id="GO:0044205">
    <property type="term" value="P:'de novo' UMP biosynthetic process"/>
    <property type="evidence" value="ECO:0007669"/>
    <property type="project" value="UniProtKB-UniRule"/>
</dbReference>
<evidence type="ECO:0000256" key="6">
    <source>
        <dbReference type="ARBA" id="ARBA00022840"/>
    </source>
</evidence>
<feature type="region of interest" description="CPSase" evidence="11">
    <location>
        <begin position="1"/>
        <end position="191"/>
    </location>
</feature>
<dbReference type="PANTHER" id="PTHR43418:SF7">
    <property type="entry name" value="CARBAMOYL-PHOSPHATE SYNTHASE SMALL CHAIN"/>
    <property type="match status" value="1"/>
</dbReference>
<organism evidence="13 14">
    <name type="scientific">Fischerella thermalis CCMEE 5330</name>
    <dbReference type="NCBI Taxonomy" id="2019670"/>
    <lineage>
        <taxon>Bacteria</taxon>
        <taxon>Bacillati</taxon>
        <taxon>Cyanobacteriota</taxon>
        <taxon>Cyanophyceae</taxon>
        <taxon>Nostocales</taxon>
        <taxon>Hapalosiphonaceae</taxon>
        <taxon>Fischerella</taxon>
    </lineage>
</organism>
<dbReference type="InterPro" id="IPR050472">
    <property type="entry name" value="Anth_synth/Amidotransfase"/>
</dbReference>
<dbReference type="GO" id="GO:0006207">
    <property type="term" value="P:'de novo' pyrimidine nucleobase biosynthetic process"/>
    <property type="evidence" value="ECO:0007669"/>
    <property type="project" value="InterPro"/>
</dbReference>
<feature type="binding site" evidence="11">
    <location>
        <position position="272"/>
    </location>
    <ligand>
        <name>L-glutamine</name>
        <dbReference type="ChEBI" id="CHEBI:58359"/>
    </ligand>
</feature>
<dbReference type="Pfam" id="PF00117">
    <property type="entry name" value="GATase"/>
    <property type="match status" value="1"/>
</dbReference>
<name>A0A2N6MNG3_9CYAN</name>
<dbReference type="GO" id="GO:0005524">
    <property type="term" value="F:ATP binding"/>
    <property type="evidence" value="ECO:0007669"/>
    <property type="project" value="UniProtKB-UniRule"/>
</dbReference>
<dbReference type="CDD" id="cd01744">
    <property type="entry name" value="GATase1_CPSase"/>
    <property type="match status" value="1"/>
</dbReference>
<dbReference type="SMART" id="SM01097">
    <property type="entry name" value="CPSase_sm_chain"/>
    <property type="match status" value="1"/>
</dbReference>
<comment type="pathway">
    <text evidence="2 11">Amino-acid biosynthesis; L-arginine biosynthesis; carbamoyl phosphate from bicarbonate: step 1/1.</text>
</comment>
<evidence type="ECO:0000256" key="8">
    <source>
        <dbReference type="ARBA" id="ARBA00022975"/>
    </source>
</evidence>
<reference evidence="13 14" key="1">
    <citation type="submission" date="2017-07" db="EMBL/GenBank/DDBJ databases">
        <title>Genomes of Fischerella (Mastigocladus) sp. strains.</title>
        <authorList>
            <person name="Miller S.R."/>
        </authorList>
    </citation>
    <scope>NUCLEOTIDE SEQUENCE [LARGE SCALE GENOMIC DNA]</scope>
    <source>
        <strain evidence="13 14">CCMEE 5330</strain>
    </source>
</reference>
<dbReference type="NCBIfam" id="NF009475">
    <property type="entry name" value="PRK12838.1"/>
    <property type="match status" value="1"/>
</dbReference>
<feature type="binding site" evidence="11">
    <location>
        <position position="310"/>
    </location>
    <ligand>
        <name>L-glutamine</name>
        <dbReference type="ChEBI" id="CHEBI:58359"/>
    </ligand>
</feature>
<dbReference type="GO" id="GO:0006541">
    <property type="term" value="P:glutamine metabolic process"/>
    <property type="evidence" value="ECO:0007669"/>
    <property type="project" value="InterPro"/>
</dbReference>
<comment type="catalytic activity">
    <reaction evidence="10 11">
        <text>L-glutamine + H2O = L-glutamate + NH4(+)</text>
        <dbReference type="Rhea" id="RHEA:15889"/>
        <dbReference type="ChEBI" id="CHEBI:15377"/>
        <dbReference type="ChEBI" id="CHEBI:28938"/>
        <dbReference type="ChEBI" id="CHEBI:29985"/>
        <dbReference type="ChEBI" id="CHEBI:58359"/>
    </reaction>
</comment>
<comment type="caution">
    <text evidence="13">The sequence shown here is derived from an EMBL/GenBank/DDBJ whole genome shotgun (WGS) entry which is preliminary data.</text>
</comment>
<dbReference type="Gene3D" id="3.40.50.880">
    <property type="match status" value="1"/>
</dbReference>
<feature type="active site" description="Nucleophile" evidence="11">
    <location>
        <position position="268"/>
    </location>
</feature>
<keyword evidence="4 11" id="KW-0436">Ligase</keyword>
<gene>
    <name evidence="11" type="primary">carA</name>
    <name evidence="13" type="ORF">CEN41_01845</name>
</gene>
<dbReference type="InterPro" id="IPR029062">
    <property type="entry name" value="Class_I_gatase-like"/>
</dbReference>
<evidence type="ECO:0000256" key="9">
    <source>
        <dbReference type="ARBA" id="ARBA00048816"/>
    </source>
</evidence>
<dbReference type="Pfam" id="PF00988">
    <property type="entry name" value="CPSase_sm_chain"/>
    <property type="match status" value="1"/>
</dbReference>
<feature type="binding site" evidence="11">
    <location>
        <position position="269"/>
    </location>
    <ligand>
        <name>L-glutamine</name>
        <dbReference type="ChEBI" id="CHEBI:58359"/>
    </ligand>
</feature>
<evidence type="ECO:0000313" key="14">
    <source>
        <dbReference type="Proteomes" id="UP000234966"/>
    </source>
</evidence>
<comment type="function">
    <text evidence="11">Small subunit of the glutamine-dependent carbamoyl phosphate synthetase (CPSase). CPSase catalyzes the formation of carbamoyl phosphate from the ammonia moiety of glutamine, carbonate, and phosphate donated by ATP, constituting the first step of 2 biosynthetic pathways, one leading to arginine and/or urea and the other to pyrimidine nucleotides. The small subunit (glutamine amidotransferase) binds and cleaves glutamine to supply the large subunit with the substrate ammonia.</text>
</comment>
<dbReference type="GO" id="GO:0006526">
    <property type="term" value="P:L-arginine biosynthetic process"/>
    <property type="evidence" value="ECO:0007669"/>
    <property type="project" value="UniProtKB-UniRule"/>
</dbReference>
<comment type="pathway">
    <text evidence="1 11">Pyrimidine metabolism; UMP biosynthesis via de novo pathway; (S)-dihydroorotate from bicarbonate: step 1/3.</text>
</comment>
<dbReference type="SUPFAM" id="SSF52021">
    <property type="entry name" value="Carbamoyl phosphate synthetase, small subunit N-terminal domain"/>
    <property type="match status" value="1"/>
</dbReference>
<dbReference type="NCBIfam" id="TIGR01368">
    <property type="entry name" value="CPSaseIIsmall"/>
    <property type="match status" value="1"/>
</dbReference>
<protein>
    <recommendedName>
        <fullName evidence="11">Carbamoyl phosphate synthase small chain</fullName>
        <ecNumber evidence="11">6.3.5.5</ecNumber>
    </recommendedName>
    <alternativeName>
        <fullName evidence="11">Carbamoyl phosphate synthetase glutamine chain</fullName>
    </alternativeName>
</protein>
<feature type="binding site" evidence="11">
    <location>
        <position position="313"/>
    </location>
    <ligand>
        <name>L-glutamine</name>
        <dbReference type="ChEBI" id="CHEBI:58359"/>
    </ligand>
</feature>